<dbReference type="AlphaFoldDB" id="A0A0A9B3V6"/>
<proteinExistence type="predicted"/>
<protein>
    <submittedName>
        <fullName evidence="1">Uncharacterized protein</fullName>
    </submittedName>
</protein>
<reference evidence="1" key="1">
    <citation type="submission" date="2014-09" db="EMBL/GenBank/DDBJ databases">
        <authorList>
            <person name="Magalhaes I.L.F."/>
            <person name="Oliveira U."/>
            <person name="Santos F.R."/>
            <person name="Vidigal T.H.D.A."/>
            <person name="Brescovit A.D."/>
            <person name="Santos A.J."/>
        </authorList>
    </citation>
    <scope>NUCLEOTIDE SEQUENCE</scope>
    <source>
        <tissue evidence="1">Shoot tissue taken approximately 20 cm above the soil surface</tissue>
    </source>
</reference>
<reference evidence="1" key="2">
    <citation type="journal article" date="2015" name="Data Brief">
        <title>Shoot transcriptome of the giant reed, Arundo donax.</title>
        <authorList>
            <person name="Barrero R.A."/>
            <person name="Guerrero F.D."/>
            <person name="Moolhuijzen P."/>
            <person name="Goolsby J.A."/>
            <person name="Tidwell J."/>
            <person name="Bellgard S.E."/>
            <person name="Bellgard M.I."/>
        </authorList>
    </citation>
    <scope>NUCLEOTIDE SEQUENCE</scope>
    <source>
        <tissue evidence="1">Shoot tissue taken approximately 20 cm above the soil surface</tissue>
    </source>
</reference>
<dbReference type="EMBL" id="GBRH01239251">
    <property type="protein sequence ID" value="JAD58644.1"/>
    <property type="molecule type" value="Transcribed_RNA"/>
</dbReference>
<name>A0A0A9B3V6_ARUDO</name>
<organism evidence="1">
    <name type="scientific">Arundo donax</name>
    <name type="common">Giant reed</name>
    <name type="synonym">Donax arundinaceus</name>
    <dbReference type="NCBI Taxonomy" id="35708"/>
    <lineage>
        <taxon>Eukaryota</taxon>
        <taxon>Viridiplantae</taxon>
        <taxon>Streptophyta</taxon>
        <taxon>Embryophyta</taxon>
        <taxon>Tracheophyta</taxon>
        <taxon>Spermatophyta</taxon>
        <taxon>Magnoliopsida</taxon>
        <taxon>Liliopsida</taxon>
        <taxon>Poales</taxon>
        <taxon>Poaceae</taxon>
        <taxon>PACMAD clade</taxon>
        <taxon>Arundinoideae</taxon>
        <taxon>Arundineae</taxon>
        <taxon>Arundo</taxon>
    </lineage>
</organism>
<accession>A0A0A9B3V6</accession>
<sequence length="45" mass="5273">MDMSRQVQPSAVDFLVHSLLINTHYIVVRCLKILRFDVMQPLELC</sequence>
<evidence type="ECO:0000313" key="1">
    <source>
        <dbReference type="EMBL" id="JAD58644.1"/>
    </source>
</evidence>